<sequence length="204" mass="23773">MKARHDAEIAREKEKKDEEEKMKKQREDDEKRLREKKDREEFHMAISETMTSKLDLMCEILLGKKGREADEGVTKLRVEIGELNKRIQEHAGTSSSTRATLEMDTMKRLRREQEERLKMERRLAALEMETVDLRKSKDDAQAQDELWKEEALRPGSKRTCRGLAATPSPCRRGTPVKAPQATVIRDEYLKEVVERHAMELAALR</sequence>
<comment type="caution">
    <text evidence="3">The sequence shown here is derived from an EMBL/GenBank/DDBJ whole genome shotgun (WGS) entry which is preliminary data.</text>
</comment>
<protein>
    <submittedName>
        <fullName evidence="3">Uncharacterized protein</fullName>
    </submittedName>
</protein>
<proteinExistence type="predicted"/>
<evidence type="ECO:0000313" key="3">
    <source>
        <dbReference type="EMBL" id="GBG66962.1"/>
    </source>
</evidence>
<evidence type="ECO:0000256" key="2">
    <source>
        <dbReference type="SAM" id="MobiDB-lite"/>
    </source>
</evidence>
<gene>
    <name evidence="3" type="ORF">CBR_g74650</name>
</gene>
<feature type="region of interest" description="Disordered" evidence="2">
    <location>
        <begin position="1"/>
        <end position="40"/>
    </location>
</feature>
<name>A0A388KA72_CHABU</name>
<keyword evidence="1" id="KW-0175">Coiled coil</keyword>
<accession>A0A388KA72</accession>
<evidence type="ECO:0000313" key="4">
    <source>
        <dbReference type="Proteomes" id="UP000265515"/>
    </source>
</evidence>
<dbReference type="Proteomes" id="UP000265515">
    <property type="component" value="Unassembled WGS sequence"/>
</dbReference>
<dbReference type="EMBL" id="BFEA01000081">
    <property type="protein sequence ID" value="GBG66962.1"/>
    <property type="molecule type" value="Genomic_DNA"/>
</dbReference>
<evidence type="ECO:0000256" key="1">
    <source>
        <dbReference type="SAM" id="Coils"/>
    </source>
</evidence>
<reference evidence="3 4" key="1">
    <citation type="journal article" date="2018" name="Cell">
        <title>The Chara Genome: Secondary Complexity and Implications for Plant Terrestrialization.</title>
        <authorList>
            <person name="Nishiyama T."/>
            <person name="Sakayama H."/>
            <person name="Vries J.D."/>
            <person name="Buschmann H."/>
            <person name="Saint-Marcoux D."/>
            <person name="Ullrich K.K."/>
            <person name="Haas F.B."/>
            <person name="Vanderstraeten L."/>
            <person name="Becker D."/>
            <person name="Lang D."/>
            <person name="Vosolsobe S."/>
            <person name="Rombauts S."/>
            <person name="Wilhelmsson P.K.I."/>
            <person name="Janitza P."/>
            <person name="Kern R."/>
            <person name="Heyl A."/>
            <person name="Rumpler F."/>
            <person name="Villalobos L.I.A.C."/>
            <person name="Clay J.M."/>
            <person name="Skokan R."/>
            <person name="Toyoda A."/>
            <person name="Suzuki Y."/>
            <person name="Kagoshima H."/>
            <person name="Schijlen E."/>
            <person name="Tajeshwar N."/>
            <person name="Catarino B."/>
            <person name="Hetherington A.J."/>
            <person name="Saltykova A."/>
            <person name="Bonnot C."/>
            <person name="Breuninger H."/>
            <person name="Symeonidi A."/>
            <person name="Radhakrishnan G.V."/>
            <person name="Van Nieuwerburgh F."/>
            <person name="Deforce D."/>
            <person name="Chang C."/>
            <person name="Karol K.G."/>
            <person name="Hedrich R."/>
            <person name="Ulvskov P."/>
            <person name="Glockner G."/>
            <person name="Delwiche C.F."/>
            <person name="Petrasek J."/>
            <person name="Van de Peer Y."/>
            <person name="Friml J."/>
            <person name="Beilby M."/>
            <person name="Dolan L."/>
            <person name="Kohara Y."/>
            <person name="Sugano S."/>
            <person name="Fujiyama A."/>
            <person name="Delaux P.-M."/>
            <person name="Quint M."/>
            <person name="TheiBen G."/>
            <person name="Hagemann M."/>
            <person name="Harholt J."/>
            <person name="Dunand C."/>
            <person name="Zachgo S."/>
            <person name="Langdale J."/>
            <person name="Maumus F."/>
            <person name="Straeten D.V.D."/>
            <person name="Gould S.B."/>
            <person name="Rensing S.A."/>
        </authorList>
    </citation>
    <scope>NUCLEOTIDE SEQUENCE [LARGE SCALE GENOMIC DNA]</scope>
    <source>
        <strain evidence="3 4">S276</strain>
    </source>
</reference>
<dbReference type="Gramene" id="GBG66962">
    <property type="protein sequence ID" value="GBG66962"/>
    <property type="gene ID" value="CBR_g74650"/>
</dbReference>
<feature type="region of interest" description="Disordered" evidence="2">
    <location>
        <begin position="158"/>
        <end position="178"/>
    </location>
</feature>
<organism evidence="3 4">
    <name type="scientific">Chara braunii</name>
    <name type="common">Braun's stonewort</name>
    <dbReference type="NCBI Taxonomy" id="69332"/>
    <lineage>
        <taxon>Eukaryota</taxon>
        <taxon>Viridiplantae</taxon>
        <taxon>Streptophyta</taxon>
        <taxon>Charophyceae</taxon>
        <taxon>Charales</taxon>
        <taxon>Characeae</taxon>
        <taxon>Chara</taxon>
    </lineage>
</organism>
<dbReference type="AlphaFoldDB" id="A0A388KA72"/>
<keyword evidence="4" id="KW-1185">Reference proteome</keyword>
<feature type="coiled-coil region" evidence="1">
    <location>
        <begin position="103"/>
        <end position="143"/>
    </location>
</feature>